<dbReference type="AlphaFoldDB" id="A0A166NH37"/>
<evidence type="ECO:0000313" key="1">
    <source>
        <dbReference type="EMBL" id="KZL65669.1"/>
    </source>
</evidence>
<comment type="caution">
    <text evidence="1">The sequence shown here is derived from an EMBL/GenBank/DDBJ whole genome shotgun (WGS) entry which is preliminary data.</text>
</comment>
<keyword evidence="2" id="KW-1185">Reference proteome</keyword>
<reference evidence="1 2" key="1">
    <citation type="submission" date="2015-06" db="EMBL/GenBank/DDBJ databases">
        <title>Survival trade-offs in plant roots during colonization by closely related pathogenic and mutualistic fungi.</title>
        <authorList>
            <person name="Hacquard S."/>
            <person name="Kracher B."/>
            <person name="Hiruma K."/>
            <person name="Weinman A."/>
            <person name="Muench P."/>
            <person name="Garrido Oter R."/>
            <person name="Ver Loren van Themaat E."/>
            <person name="Dallerey J.-F."/>
            <person name="Damm U."/>
            <person name="Henrissat B."/>
            <person name="Lespinet O."/>
            <person name="Thon M."/>
            <person name="Kemen E."/>
            <person name="McHardy A.C."/>
            <person name="Schulze-Lefert P."/>
            <person name="O'Connell R.J."/>
        </authorList>
    </citation>
    <scope>NUCLEOTIDE SEQUENCE [LARGE SCALE GENOMIC DNA]</scope>
    <source>
        <strain evidence="1 2">0861</strain>
    </source>
</reference>
<dbReference type="EMBL" id="LFIV01000210">
    <property type="protein sequence ID" value="KZL65669.1"/>
    <property type="molecule type" value="Genomic_DNA"/>
</dbReference>
<dbReference type="InterPro" id="IPR036465">
    <property type="entry name" value="vWFA_dom_sf"/>
</dbReference>
<dbReference type="OrthoDB" id="2142040at2759"/>
<dbReference type="Proteomes" id="UP000076552">
    <property type="component" value="Unassembled WGS sequence"/>
</dbReference>
<dbReference type="SUPFAM" id="SSF53300">
    <property type="entry name" value="vWA-like"/>
    <property type="match status" value="1"/>
</dbReference>
<proteinExistence type="predicted"/>
<dbReference type="PANTHER" id="PTHR34706">
    <property type="entry name" value="SLR1338 PROTEIN"/>
    <property type="match status" value="1"/>
</dbReference>
<name>A0A166NH37_9PEZI</name>
<gene>
    <name evidence="1" type="ORF">CT0861_03030</name>
</gene>
<accession>A0A166NH37</accession>
<dbReference type="STRING" id="708197.A0A166NH37"/>
<sequence>MTVSTPKDPCAFLSSFDTIVVIDDSGSMAGSSWPEVKNVLSAITPICTTHKKDGVNFYFLNHKTWYSGNVRAGKAGGGYHGICLAETVHNIFTKIHPYCTIPTGQRFNDILRSYLQLLKSRKQNTQSVKPINIIVITDGAASDDVESIIITAAEKPDKLNAPKHQVGNKPGARETLQELDDDLARKDTGKLRDLVDTITWDQDNRDVLTADRILKGVLGAVLRRLDRRRWRRGCRRTMVDRLRLRQSHNVASIF</sequence>
<evidence type="ECO:0000313" key="2">
    <source>
        <dbReference type="Proteomes" id="UP000076552"/>
    </source>
</evidence>
<dbReference type="PANTHER" id="PTHR34706:SF1">
    <property type="entry name" value="VWFA DOMAIN-CONTAINING PROTEIN"/>
    <property type="match status" value="1"/>
</dbReference>
<dbReference type="Gene3D" id="3.40.50.410">
    <property type="entry name" value="von Willebrand factor, type A domain"/>
    <property type="match status" value="1"/>
</dbReference>
<protein>
    <submittedName>
        <fullName evidence="1">von willebrand factor</fullName>
    </submittedName>
</protein>
<organism evidence="1 2">
    <name type="scientific">Colletotrichum tofieldiae</name>
    <dbReference type="NCBI Taxonomy" id="708197"/>
    <lineage>
        <taxon>Eukaryota</taxon>
        <taxon>Fungi</taxon>
        <taxon>Dikarya</taxon>
        <taxon>Ascomycota</taxon>
        <taxon>Pezizomycotina</taxon>
        <taxon>Sordariomycetes</taxon>
        <taxon>Hypocreomycetidae</taxon>
        <taxon>Glomerellales</taxon>
        <taxon>Glomerellaceae</taxon>
        <taxon>Colletotrichum</taxon>
        <taxon>Colletotrichum spaethianum species complex</taxon>
    </lineage>
</organism>